<evidence type="ECO:0000313" key="3">
    <source>
        <dbReference type="Proteomes" id="UP001555826"/>
    </source>
</evidence>
<keyword evidence="2" id="KW-0548">Nucleotidyltransferase</keyword>
<dbReference type="CDD" id="cd01949">
    <property type="entry name" value="GGDEF"/>
    <property type="match status" value="1"/>
</dbReference>
<feature type="domain" description="GGDEF" evidence="1">
    <location>
        <begin position="383"/>
        <end position="516"/>
    </location>
</feature>
<gene>
    <name evidence="2" type="ORF">AB1207_10000</name>
</gene>
<sequence>MSAHHDADEHADLLARLHTLERDRGFGLFGQDHEARALERAAADAGCDVLRARAQLVVADVLQAAGRSREALDLVVSAGETARLHQDAELLARVHFLQFVLHLLAGNVVEARRHGLLSVETLPESAPGWLRAEHLLALTVVLNDAALSRSDVFVELDRLARAEQDKRWELFTANNRAWWLLLDGDVPGALALVAQLRHLSARHGIALRQADLDTIACVELADGRPDDALRTVREAVGTADRTTTQADHLVLVLLTLCSVLRTLGRTDDADRELARARDLAAARELPGLLADVEALQAALVADRGQWEAAYRAQLRHDEARRALLAVQDATRVLLAQAEYDARAARRDRDHYKLLAHTDVLTGLPNRRAAQVHLEGLLADGPAADLSVFLLDVDHFKAINDTFSHEVGDAVLQQFADVLRRSGKRAGAFAGRLGGEEFVVAFTGSAEEAERVAESLRAAVAERDWSDLCPGAPVTVSIGVAGVREGHTTFSALLSAADHRLYEAKRAGRNRVVTGGSGVAARR</sequence>
<dbReference type="EMBL" id="JBFNQN010000006">
    <property type="protein sequence ID" value="MEW9265080.1"/>
    <property type="molecule type" value="Genomic_DNA"/>
</dbReference>
<dbReference type="InterPro" id="IPR050469">
    <property type="entry name" value="Diguanylate_Cyclase"/>
</dbReference>
<dbReference type="InterPro" id="IPR029787">
    <property type="entry name" value="Nucleotide_cyclase"/>
</dbReference>
<dbReference type="SMART" id="SM00267">
    <property type="entry name" value="GGDEF"/>
    <property type="match status" value="1"/>
</dbReference>
<keyword evidence="2" id="KW-0808">Transferase</keyword>
<accession>A0ABV3P637</accession>
<dbReference type="InterPro" id="IPR000160">
    <property type="entry name" value="GGDEF_dom"/>
</dbReference>
<reference evidence="2 3" key="1">
    <citation type="submission" date="2024-07" db="EMBL/GenBank/DDBJ databases">
        <authorList>
            <person name="Thanompreechachai J."/>
            <person name="Duangmal K."/>
        </authorList>
    </citation>
    <scope>NUCLEOTIDE SEQUENCE [LARGE SCALE GENOMIC DNA]</scope>
    <source>
        <strain evidence="2 3">KCTC 19886</strain>
    </source>
</reference>
<dbReference type="SUPFAM" id="SSF55073">
    <property type="entry name" value="Nucleotide cyclase"/>
    <property type="match status" value="1"/>
</dbReference>
<dbReference type="GO" id="GO:0052621">
    <property type="term" value="F:diguanylate cyclase activity"/>
    <property type="evidence" value="ECO:0007669"/>
    <property type="project" value="UniProtKB-EC"/>
</dbReference>
<dbReference type="PROSITE" id="PS50887">
    <property type="entry name" value="GGDEF"/>
    <property type="match status" value="1"/>
</dbReference>
<dbReference type="InterPro" id="IPR043128">
    <property type="entry name" value="Rev_trsase/Diguanyl_cyclase"/>
</dbReference>
<dbReference type="NCBIfam" id="TIGR00254">
    <property type="entry name" value="GGDEF"/>
    <property type="match status" value="1"/>
</dbReference>
<dbReference type="EC" id="2.7.7.65" evidence="2"/>
<proteinExistence type="predicted"/>
<dbReference type="PANTHER" id="PTHR45138">
    <property type="entry name" value="REGULATORY COMPONENTS OF SENSORY TRANSDUCTION SYSTEM"/>
    <property type="match status" value="1"/>
</dbReference>
<dbReference type="Gene3D" id="3.30.70.270">
    <property type="match status" value="1"/>
</dbReference>
<dbReference type="Pfam" id="PF00990">
    <property type="entry name" value="GGDEF"/>
    <property type="match status" value="1"/>
</dbReference>
<comment type="caution">
    <text evidence="2">The sequence shown here is derived from an EMBL/GenBank/DDBJ whole genome shotgun (WGS) entry which is preliminary data.</text>
</comment>
<dbReference type="PANTHER" id="PTHR45138:SF9">
    <property type="entry name" value="DIGUANYLATE CYCLASE DGCM-RELATED"/>
    <property type="match status" value="1"/>
</dbReference>
<protein>
    <submittedName>
        <fullName evidence="2">GGDEF domain-containing protein</fullName>
        <ecNumber evidence="2">2.7.7.65</ecNumber>
    </submittedName>
</protein>
<dbReference type="Proteomes" id="UP001555826">
    <property type="component" value="Unassembled WGS sequence"/>
</dbReference>
<keyword evidence="3" id="KW-1185">Reference proteome</keyword>
<evidence type="ECO:0000259" key="1">
    <source>
        <dbReference type="PROSITE" id="PS50887"/>
    </source>
</evidence>
<organism evidence="2 3">
    <name type="scientific">Kineococcus endophyticus</name>
    <dbReference type="NCBI Taxonomy" id="1181883"/>
    <lineage>
        <taxon>Bacteria</taxon>
        <taxon>Bacillati</taxon>
        <taxon>Actinomycetota</taxon>
        <taxon>Actinomycetes</taxon>
        <taxon>Kineosporiales</taxon>
        <taxon>Kineosporiaceae</taxon>
        <taxon>Kineococcus</taxon>
    </lineage>
</organism>
<evidence type="ECO:0000313" key="2">
    <source>
        <dbReference type="EMBL" id="MEW9265080.1"/>
    </source>
</evidence>
<name>A0ABV3P637_9ACTN</name>